<keyword evidence="2" id="KW-1185">Reference proteome</keyword>
<proteinExistence type="predicted"/>
<evidence type="ECO:0000313" key="3">
    <source>
        <dbReference type="RefSeq" id="XP_011498168.1"/>
    </source>
</evidence>
<feature type="coiled-coil region" evidence="1">
    <location>
        <begin position="226"/>
        <end position="267"/>
    </location>
</feature>
<name>A0AAJ6YHI2_9HYME</name>
<reference evidence="3" key="1">
    <citation type="submission" date="2025-08" db="UniProtKB">
        <authorList>
            <consortium name="RefSeq"/>
        </authorList>
    </citation>
    <scope>IDENTIFICATION</scope>
</reference>
<evidence type="ECO:0000256" key="1">
    <source>
        <dbReference type="SAM" id="Coils"/>
    </source>
</evidence>
<dbReference type="KEGG" id="csol:105362426"/>
<accession>A0AAJ6YHI2</accession>
<protein>
    <submittedName>
        <fullName evidence="3">Uncharacterized protein LOC105362426</fullName>
    </submittedName>
</protein>
<evidence type="ECO:0000313" key="2">
    <source>
        <dbReference type="Proteomes" id="UP000695007"/>
    </source>
</evidence>
<dbReference type="GeneID" id="105362426"/>
<sequence>MKKYRVEAFIIPSQTKLSIESNQIDDVKLANKLKDQSFSSVEEMQIQNDIKELNESLDESASLCNKLENDEQYSSEFSEIFFETNEHIYDEIILPENKETINVKSEVNTEYTKAFLRIEEPIYDEPFVGALYDIKSKENNNIYDVPQTRWALGTSKYRRFGIVAPKLPKRSSSLKSITEDIEGFDTLQEMCGGRGYKNARIPNGQQPEDISEEIFKENWMQRLDALRKLETLLKDKEIALQSRERLLFKKEKELKILERLVKDKMKQAELYAKRYKKSLSSESIINNERNVECRSSNGSKGLSKIEVSTNLPNFPLRVNSKAMQINKDEQILKNLPNSRNSLTSDRLCNRIGSVRKPKHRQKIKYDDFDSTLSADNGDASFIITSKIFDPEIFKKPMAFTRSASERRPRIDQQATASRLGSLTDKDKHTDGFIDVMDEKTFKKISENILASQDQEAIFLNYGLIDKKSLINKKNVNKGNSLDQKRDTYLNLECTNKSNMTKTAPTERPISWSEDTDDWLKKKRQAYNLATKNVMVQNMAEKENFNTYPKMKKSVKNTVKKENSRKKFSLFR</sequence>
<dbReference type="RefSeq" id="XP_011498168.1">
    <property type="nucleotide sequence ID" value="XM_011499866.1"/>
</dbReference>
<keyword evidence="1" id="KW-0175">Coiled coil</keyword>
<gene>
    <name evidence="3" type="primary">LOC105362426</name>
</gene>
<dbReference type="Proteomes" id="UP000695007">
    <property type="component" value="Unplaced"/>
</dbReference>
<organism evidence="2 3">
    <name type="scientific">Ceratosolen solmsi marchali</name>
    <dbReference type="NCBI Taxonomy" id="326594"/>
    <lineage>
        <taxon>Eukaryota</taxon>
        <taxon>Metazoa</taxon>
        <taxon>Ecdysozoa</taxon>
        <taxon>Arthropoda</taxon>
        <taxon>Hexapoda</taxon>
        <taxon>Insecta</taxon>
        <taxon>Pterygota</taxon>
        <taxon>Neoptera</taxon>
        <taxon>Endopterygota</taxon>
        <taxon>Hymenoptera</taxon>
        <taxon>Apocrita</taxon>
        <taxon>Proctotrupomorpha</taxon>
        <taxon>Chalcidoidea</taxon>
        <taxon>Agaonidae</taxon>
        <taxon>Agaoninae</taxon>
        <taxon>Ceratosolen</taxon>
    </lineage>
</organism>
<dbReference type="AlphaFoldDB" id="A0AAJ6YHI2"/>